<dbReference type="STRING" id="1843580.A7D17_09490"/>
<gene>
    <name evidence="1" type="ORF">A7D17_09490</name>
</gene>
<protein>
    <submittedName>
        <fullName evidence="1">Uncharacterized protein</fullName>
    </submittedName>
</protein>
<accession>A0A1A9M758</accession>
<reference evidence="1 2" key="1">
    <citation type="submission" date="2016-05" db="EMBL/GenBank/DDBJ databases">
        <title>Pathogenic, phenotypic and molecular characterisation of Xanthomonas nasturtii sp. nov. and Xanthomonas floridensis sp. nov., new species of Xanthomonas associated with watercress production in Florida.</title>
        <authorList>
            <person name="Vicente J.G."/>
            <person name="Rothwell S."/>
            <person name="Holub E.B."/>
            <person name="Studholme D.J."/>
        </authorList>
    </citation>
    <scope>NUCLEOTIDE SEQUENCE [LARGE SCALE GENOMIC DNA]</scope>
    <source>
        <strain evidence="1 2">WHRI 8848</strain>
    </source>
</reference>
<comment type="caution">
    <text evidence="1">The sequence shown here is derived from an EMBL/GenBank/DDBJ whole genome shotgun (WGS) entry which is preliminary data.</text>
</comment>
<evidence type="ECO:0000313" key="2">
    <source>
        <dbReference type="Proteomes" id="UP000077659"/>
    </source>
</evidence>
<dbReference type="EMBL" id="LXNG01000058">
    <property type="protein sequence ID" value="OAG65410.1"/>
    <property type="molecule type" value="Genomic_DNA"/>
</dbReference>
<proteinExistence type="predicted"/>
<dbReference type="AlphaFoldDB" id="A0A1A9M758"/>
<sequence length="72" mass="7963">MHFPGDFTVRLPAEDAAVQSKDVQARDADVDPIYRKNPYPKQAYLVTMTIEDAPGPVGFVDGAAFYQMTKLS</sequence>
<organism evidence="1 2">
    <name type="scientific">Xanthomonas floridensis</name>
    <dbReference type="NCBI Taxonomy" id="1843580"/>
    <lineage>
        <taxon>Bacteria</taxon>
        <taxon>Pseudomonadati</taxon>
        <taxon>Pseudomonadota</taxon>
        <taxon>Gammaproteobacteria</taxon>
        <taxon>Lysobacterales</taxon>
        <taxon>Lysobacteraceae</taxon>
        <taxon>Xanthomonas</taxon>
    </lineage>
</organism>
<evidence type="ECO:0000313" key="1">
    <source>
        <dbReference type="EMBL" id="OAG65410.1"/>
    </source>
</evidence>
<name>A0A1A9M758_9XANT</name>
<dbReference type="Proteomes" id="UP000077659">
    <property type="component" value="Unassembled WGS sequence"/>
</dbReference>